<organism evidence="3 4">
    <name type="scientific">Equus przewalskii</name>
    <name type="common">Przewalski's horse</name>
    <name type="synonym">Equus caballus przewalskii</name>
    <dbReference type="NCBI Taxonomy" id="9798"/>
    <lineage>
        <taxon>Eukaryota</taxon>
        <taxon>Metazoa</taxon>
        <taxon>Chordata</taxon>
        <taxon>Craniata</taxon>
        <taxon>Vertebrata</taxon>
        <taxon>Euteleostomi</taxon>
        <taxon>Mammalia</taxon>
        <taxon>Eutheria</taxon>
        <taxon>Laurasiatheria</taxon>
        <taxon>Perissodactyla</taxon>
        <taxon>Equidae</taxon>
        <taxon>Equus</taxon>
    </lineage>
</organism>
<dbReference type="GeneID" id="103546800"/>
<reference evidence="4" key="1">
    <citation type="submission" date="2025-08" db="UniProtKB">
        <authorList>
            <consortium name="RefSeq"/>
        </authorList>
    </citation>
    <scope>IDENTIFICATION</scope>
    <source>
        <tissue evidence="4">Blood</tissue>
    </source>
</reference>
<dbReference type="RefSeq" id="XP_070475560.1">
    <property type="nucleotide sequence ID" value="XM_070619459.1"/>
</dbReference>
<dbReference type="InterPro" id="IPR036514">
    <property type="entry name" value="SGNH_hydro_sf"/>
</dbReference>
<dbReference type="SUPFAM" id="SSF52266">
    <property type="entry name" value="SGNH hydrolase"/>
    <property type="match status" value="1"/>
</dbReference>
<gene>
    <name evidence="4" type="primary">PCED1B</name>
</gene>
<dbReference type="PANTHER" id="PTHR14469">
    <property type="entry name" value="SARCOMA ANTIGEN NY-SAR-23"/>
    <property type="match status" value="1"/>
</dbReference>
<accession>A0ABM4PEE6</accession>
<name>A0ABM4PEE6_EQUPR</name>
<feature type="region of interest" description="Disordered" evidence="2">
    <location>
        <begin position="336"/>
        <end position="370"/>
    </location>
</feature>
<dbReference type="Proteomes" id="UP001652662">
    <property type="component" value="Chromosome 5"/>
</dbReference>
<feature type="compositionally biased region" description="Basic residues" evidence="2">
    <location>
        <begin position="485"/>
        <end position="500"/>
    </location>
</feature>
<sequence length="500" mass="57256">MPLMLKGRGQPKESEEKVECIIIPSRGPSWSKIPEEVGGQDGPPELTITFTSEEQSTDPPRAKKRARPHVLGVMVHLRASEVRQLLHNKFVVILGDSVHRAVYKDLVLLLQKDCLLTPSQLKAKGEESFEQDILLEGGQLGPMHNGIEYREVRQFCSGHHLVRFYFLTRVYSDYLKAILQQLQSGEHFPDVIIMNSCLWDISRYGEHSWSSYLENLTRLFGHLGQMLPESCLMVWNTAMPLGDKLSAGFLPPEPQPWTNALKFRVVEANFYSSVEAKNHGFDVLDLHFHFRRAQQHHLQRDGVHWDEYAHRQLSQLLLAHVADAWGVELPQRDPVGRWIKDGPARGERGQGAERQPLARRGQRTLSLPGPLPPRTCYPLLPLPSPRPPLLPLLPRQPPPIRFHQPMPQFLLCPQDACLSSDRPDQFSLSHFHSDGPFETDFMLGPQPPVPPFPTPRYHRQRAPVVHRGFPQYSPRGPYGPWRQPRPFRRRAPAHPKPRFQ</sequence>
<dbReference type="PANTHER" id="PTHR14469:SF1">
    <property type="entry name" value="PC-ESTERASE DOMAIN-CONTAINING PROTEIN 1B"/>
    <property type="match status" value="1"/>
</dbReference>
<evidence type="ECO:0000256" key="1">
    <source>
        <dbReference type="ARBA" id="ARBA00037957"/>
    </source>
</evidence>
<evidence type="ECO:0000313" key="4">
    <source>
        <dbReference type="RefSeq" id="XP_070475560.1"/>
    </source>
</evidence>
<evidence type="ECO:0000313" key="3">
    <source>
        <dbReference type="Proteomes" id="UP001652662"/>
    </source>
</evidence>
<feature type="compositionally biased region" description="Basic and acidic residues" evidence="2">
    <location>
        <begin position="336"/>
        <end position="351"/>
    </location>
</feature>
<proteinExistence type="inferred from homology"/>
<protein>
    <submittedName>
        <fullName evidence="4">PC-esterase domain-containing protein 1B isoform X1</fullName>
    </submittedName>
</protein>
<feature type="region of interest" description="Disordered" evidence="2">
    <location>
        <begin position="465"/>
        <end position="500"/>
    </location>
</feature>
<dbReference type="Gene3D" id="3.40.50.1110">
    <property type="entry name" value="SGNH hydrolase"/>
    <property type="match status" value="1"/>
</dbReference>
<keyword evidence="3" id="KW-1185">Reference proteome</keyword>
<evidence type="ECO:0000256" key="2">
    <source>
        <dbReference type="SAM" id="MobiDB-lite"/>
    </source>
</evidence>
<comment type="similarity">
    <text evidence="1">Belongs to the PC-esterase family.</text>
</comment>